<keyword evidence="1" id="KW-0732">Signal</keyword>
<dbReference type="RefSeq" id="WP_339404667.1">
    <property type="nucleotide sequence ID" value="NZ_JBBGAZ010000015.1"/>
</dbReference>
<proteinExistence type="predicted"/>
<evidence type="ECO:0000313" key="3">
    <source>
        <dbReference type="Proteomes" id="UP001368270"/>
    </source>
</evidence>
<name>A0ABU8QKR9_9RHOB</name>
<feature type="signal peptide" evidence="1">
    <location>
        <begin position="1"/>
        <end position="24"/>
    </location>
</feature>
<gene>
    <name evidence="2" type="ORF">WG622_17345</name>
</gene>
<feature type="chain" id="PRO_5046669896" evidence="1">
    <location>
        <begin position="25"/>
        <end position="245"/>
    </location>
</feature>
<protein>
    <submittedName>
        <fullName evidence="2">Uncharacterized protein</fullName>
    </submittedName>
</protein>
<dbReference type="Proteomes" id="UP001368270">
    <property type="component" value="Unassembled WGS sequence"/>
</dbReference>
<keyword evidence="3" id="KW-1185">Reference proteome</keyword>
<comment type="caution">
    <text evidence="2">The sequence shown here is derived from an EMBL/GenBank/DDBJ whole genome shotgun (WGS) entry which is preliminary data.</text>
</comment>
<evidence type="ECO:0000313" key="2">
    <source>
        <dbReference type="EMBL" id="MEJ5220024.1"/>
    </source>
</evidence>
<reference evidence="2 3" key="1">
    <citation type="submission" date="2024-03" db="EMBL/GenBank/DDBJ databases">
        <title>Cognatishimia coralii sp. nov., a marine bacterium isolated from coral surrounding seawater.</title>
        <authorList>
            <person name="Liu X."/>
            <person name="Liu S."/>
            <person name="Sun H."/>
            <person name="Zhang Y."/>
        </authorList>
    </citation>
    <scope>NUCLEOTIDE SEQUENCE [LARGE SCALE GENOMIC DNA]</scope>
    <source>
        <strain evidence="2 3">D5M38</strain>
    </source>
</reference>
<dbReference type="EMBL" id="JBBGAZ010000015">
    <property type="protein sequence ID" value="MEJ5220024.1"/>
    <property type="molecule type" value="Genomic_DNA"/>
</dbReference>
<evidence type="ECO:0000256" key="1">
    <source>
        <dbReference type="SAM" id="SignalP"/>
    </source>
</evidence>
<sequence>MKKLMKTLIVVGVSFALSTGVATARENYSWTKFKSNLDADGIDELIHGSVFVGTFAEDDRRGDPRRDSVAIFAIYGKGITHQCVWYGDQADYALDKRIRRGGTITQANRIRLDEVTVADVGASKPRGGSIPVYDASNGGFKLFIFHKRRWWENHTGRLQRSIPAVTYELCPNFPKASKLGMKINKAQTAKLYTEMMAQHPGVRILRSDLITEDTKVTWERGEAEPPLTRGYWNAFSEHPCFGCNK</sequence>
<accession>A0ABU8QKR9</accession>
<organism evidence="2 3">
    <name type="scientific">Cognatishimia coralii</name>
    <dbReference type="NCBI Taxonomy" id="3083254"/>
    <lineage>
        <taxon>Bacteria</taxon>
        <taxon>Pseudomonadati</taxon>
        <taxon>Pseudomonadota</taxon>
        <taxon>Alphaproteobacteria</taxon>
        <taxon>Rhodobacterales</taxon>
        <taxon>Paracoccaceae</taxon>
        <taxon>Cognatishimia</taxon>
    </lineage>
</organism>